<dbReference type="Gene3D" id="1.10.390.10">
    <property type="entry name" value="Neutral Protease Domain 2"/>
    <property type="match status" value="1"/>
</dbReference>
<feature type="signal peptide" evidence="2">
    <location>
        <begin position="1"/>
        <end position="23"/>
    </location>
</feature>
<feature type="domain" description="Aminopeptidase N-like N-terminal" evidence="4">
    <location>
        <begin position="60"/>
        <end position="208"/>
    </location>
</feature>
<sequence length="526" mass="55659">MLRGTAGLAAFALVAACQVSVRAGGKDPGPSGPDAPAPGRDSSAGDPYTPGDGNAGYDVQHYGLKLTIVPEHEARQLDGTAEITAVATQPLESFDLDLTGLTVAEVTVDGEPAGHQRAGSELVVRPKKAVKKGARFVTTVRYSGTPQPVRDKVLGKYGWIRTRDGVFVACQPSGAHTWFPSNDHPSDKATFDIQVTVPEGLTAISNGEPTSGTAPGGGSGGTGDGGQDAPTVPNSPPPGGGPGGGGPGEEPGPGQPPVSPEPTVTTIAYRQRAMTTTTWHVAQPMATYLATVDVGRFDVRRGRTPGGIPYLTAVDPTVPGPGVDAVAAKTAEITDAWAKLFGPYPFSSTGSIIDDADVDFALETQTRPVYGSFGPDETIMAHELAHQWFGDSVSVKRWKDIWLNEGFATYAEWMWGQRQGGPSVQQRFDRLYRQGGAELWGVRIGDPGRTDLFGRAVYDRGGMTLHALRKKLGDAVFFRVLRTWTAAKRGSNGTTPEFVATAERVAGQKLGPFFDAWLYQPHRPSL</sequence>
<dbReference type="Proteomes" id="UP000261811">
    <property type="component" value="Unassembled WGS sequence"/>
</dbReference>
<dbReference type="PANTHER" id="PTHR11533:SF297">
    <property type="entry name" value="AMINOPEPTIDASE N"/>
    <property type="match status" value="1"/>
</dbReference>
<dbReference type="GO" id="GO:0008270">
    <property type="term" value="F:zinc ion binding"/>
    <property type="evidence" value="ECO:0007669"/>
    <property type="project" value="InterPro"/>
</dbReference>
<keyword evidence="2" id="KW-0732">Signal</keyword>
<comment type="caution">
    <text evidence="5">The sequence shown here is derived from an EMBL/GenBank/DDBJ whole genome shotgun (WGS) entry which is preliminary data.</text>
</comment>
<dbReference type="OrthoDB" id="100605at2"/>
<dbReference type="EMBL" id="QURH01000106">
    <property type="protein sequence ID" value="RFU42677.1"/>
    <property type="molecule type" value="Genomic_DNA"/>
</dbReference>
<dbReference type="PROSITE" id="PS51257">
    <property type="entry name" value="PROKAR_LIPOPROTEIN"/>
    <property type="match status" value="1"/>
</dbReference>
<protein>
    <submittedName>
        <fullName evidence="5">M1 family peptidase</fullName>
    </submittedName>
</protein>
<dbReference type="AlphaFoldDB" id="A0A372JRP1"/>
<evidence type="ECO:0000313" key="6">
    <source>
        <dbReference type="Proteomes" id="UP000261811"/>
    </source>
</evidence>
<feature type="region of interest" description="Disordered" evidence="1">
    <location>
        <begin position="202"/>
        <end position="262"/>
    </location>
</feature>
<dbReference type="GO" id="GO:0008237">
    <property type="term" value="F:metallopeptidase activity"/>
    <property type="evidence" value="ECO:0007669"/>
    <property type="project" value="InterPro"/>
</dbReference>
<feature type="compositionally biased region" description="Gly residues" evidence="1">
    <location>
        <begin position="214"/>
        <end position="226"/>
    </location>
</feature>
<accession>A0A372JRP1</accession>
<evidence type="ECO:0000259" key="4">
    <source>
        <dbReference type="Pfam" id="PF17900"/>
    </source>
</evidence>
<dbReference type="Gene3D" id="2.60.40.1730">
    <property type="entry name" value="tricorn interacting facor f3 domain"/>
    <property type="match status" value="1"/>
</dbReference>
<dbReference type="InterPro" id="IPR045357">
    <property type="entry name" value="Aminopeptidase_N-like_N"/>
</dbReference>
<dbReference type="PANTHER" id="PTHR11533">
    <property type="entry name" value="PROTEASE M1 ZINC METALLOPROTEASE"/>
    <property type="match status" value="1"/>
</dbReference>
<dbReference type="InterPro" id="IPR027268">
    <property type="entry name" value="Peptidase_M4/M1_CTD_sf"/>
</dbReference>
<feature type="compositionally biased region" description="Gly residues" evidence="1">
    <location>
        <begin position="241"/>
        <end position="251"/>
    </location>
</feature>
<dbReference type="SUPFAM" id="SSF63737">
    <property type="entry name" value="Leukotriene A4 hydrolase N-terminal domain"/>
    <property type="match status" value="1"/>
</dbReference>
<reference evidence="5 6" key="1">
    <citation type="submission" date="2018-08" db="EMBL/GenBank/DDBJ databases">
        <title>Actinomadura jelena sp. nov., a novel Actinomycete isolated from soil in Chad.</title>
        <authorList>
            <person name="Shi L."/>
        </authorList>
    </citation>
    <scope>NUCLEOTIDE SEQUENCE [LARGE SCALE GENOMIC DNA]</scope>
    <source>
        <strain evidence="5 6">NEAU-G17</strain>
    </source>
</reference>
<proteinExistence type="predicted"/>
<evidence type="ECO:0000256" key="2">
    <source>
        <dbReference type="SAM" id="SignalP"/>
    </source>
</evidence>
<feature type="domain" description="Peptidase M1 membrane alanine aminopeptidase" evidence="3">
    <location>
        <begin position="378"/>
        <end position="517"/>
    </location>
</feature>
<feature type="region of interest" description="Disordered" evidence="1">
    <location>
        <begin position="23"/>
        <end position="55"/>
    </location>
</feature>
<dbReference type="InterPro" id="IPR042097">
    <property type="entry name" value="Aminopeptidase_N-like_N_sf"/>
</dbReference>
<dbReference type="InterPro" id="IPR014782">
    <property type="entry name" value="Peptidase_M1_dom"/>
</dbReference>
<gene>
    <name evidence="5" type="ORF">DZF91_05280</name>
</gene>
<dbReference type="InterPro" id="IPR050344">
    <property type="entry name" value="Peptidase_M1_aminopeptidases"/>
</dbReference>
<organism evidence="5 6">
    <name type="scientific">Actinomadura logoneensis</name>
    <dbReference type="NCBI Taxonomy" id="2293572"/>
    <lineage>
        <taxon>Bacteria</taxon>
        <taxon>Bacillati</taxon>
        <taxon>Actinomycetota</taxon>
        <taxon>Actinomycetes</taxon>
        <taxon>Streptosporangiales</taxon>
        <taxon>Thermomonosporaceae</taxon>
        <taxon>Actinomadura</taxon>
    </lineage>
</organism>
<dbReference type="CDD" id="cd09603">
    <property type="entry name" value="M1_APN_like"/>
    <property type="match status" value="1"/>
</dbReference>
<evidence type="ECO:0000259" key="3">
    <source>
        <dbReference type="Pfam" id="PF01433"/>
    </source>
</evidence>
<evidence type="ECO:0000313" key="5">
    <source>
        <dbReference type="EMBL" id="RFU42677.1"/>
    </source>
</evidence>
<dbReference type="Pfam" id="PF17900">
    <property type="entry name" value="Peptidase_M1_N"/>
    <property type="match status" value="1"/>
</dbReference>
<dbReference type="SUPFAM" id="SSF55486">
    <property type="entry name" value="Metalloproteases ('zincins'), catalytic domain"/>
    <property type="match status" value="1"/>
</dbReference>
<feature type="chain" id="PRO_5016803644" evidence="2">
    <location>
        <begin position="24"/>
        <end position="526"/>
    </location>
</feature>
<evidence type="ECO:0000256" key="1">
    <source>
        <dbReference type="SAM" id="MobiDB-lite"/>
    </source>
</evidence>
<keyword evidence="6" id="KW-1185">Reference proteome</keyword>
<name>A0A372JRP1_9ACTN</name>
<dbReference type="Pfam" id="PF01433">
    <property type="entry name" value="Peptidase_M1"/>
    <property type="match status" value="1"/>
</dbReference>